<dbReference type="EMBL" id="KI925459">
    <property type="protein sequence ID" value="ETW80217.1"/>
    <property type="molecule type" value="Genomic_DNA"/>
</dbReference>
<feature type="compositionally biased region" description="Basic and acidic residues" evidence="1">
    <location>
        <begin position="294"/>
        <end position="303"/>
    </location>
</feature>
<proteinExistence type="predicted"/>
<feature type="region of interest" description="Disordered" evidence="1">
    <location>
        <begin position="196"/>
        <end position="219"/>
    </location>
</feature>
<feature type="compositionally biased region" description="Low complexity" evidence="1">
    <location>
        <begin position="196"/>
        <end position="215"/>
    </location>
</feature>
<sequence>MGIDDENVVMDAASLSRTNVMKRRSAVDAASGHPFSPRNPATQRPRAHPLDGSHPPLPRAASPPKPSARSPLCTLAPRILVLVLSAVDVPAVEVTIFNGVDANPFDITAPASAREHDVLVEFPTLVNRTLKTLWARDVADPPDENMYQCRRFLYSSLKHRFHVSTVTPQSRGVFLSNTASTDTLLAADTASTSTLSVSRYSPSSGPSSHIPKSWSARPRESRCGHMGSAYVGWRFLLKIGRAVSIRRVIKQELGQYTPAPASASNEFSPTLYSVEEAKPAAPVQRASSSSASNRRVDHPEDHYPLQPNLLRQQPPYSAESLLRHLPLSGRSSGDSRFRKASSECSSSAGCSLPPIFG</sequence>
<dbReference type="KEGG" id="hir:HETIRDRAFT_451873"/>
<name>W4K322_HETIT</name>
<feature type="compositionally biased region" description="Low complexity" evidence="1">
    <location>
        <begin position="342"/>
        <end position="351"/>
    </location>
</feature>
<feature type="region of interest" description="Disordered" evidence="1">
    <location>
        <begin position="329"/>
        <end position="357"/>
    </location>
</feature>
<organism evidence="2 3">
    <name type="scientific">Heterobasidion irregulare (strain TC 32-1)</name>
    <dbReference type="NCBI Taxonomy" id="747525"/>
    <lineage>
        <taxon>Eukaryota</taxon>
        <taxon>Fungi</taxon>
        <taxon>Dikarya</taxon>
        <taxon>Basidiomycota</taxon>
        <taxon>Agaricomycotina</taxon>
        <taxon>Agaricomycetes</taxon>
        <taxon>Russulales</taxon>
        <taxon>Bondarzewiaceae</taxon>
        <taxon>Heterobasidion</taxon>
        <taxon>Heterobasidion annosum species complex</taxon>
    </lineage>
</organism>
<reference evidence="2 3" key="1">
    <citation type="journal article" date="2012" name="New Phytol.">
        <title>Insight into trade-off between wood decay and parasitism from the genome of a fungal forest pathogen.</title>
        <authorList>
            <person name="Olson A."/>
            <person name="Aerts A."/>
            <person name="Asiegbu F."/>
            <person name="Belbahri L."/>
            <person name="Bouzid O."/>
            <person name="Broberg A."/>
            <person name="Canback B."/>
            <person name="Coutinho P.M."/>
            <person name="Cullen D."/>
            <person name="Dalman K."/>
            <person name="Deflorio G."/>
            <person name="van Diepen L.T."/>
            <person name="Dunand C."/>
            <person name="Duplessis S."/>
            <person name="Durling M."/>
            <person name="Gonthier P."/>
            <person name="Grimwood J."/>
            <person name="Fossdal C.G."/>
            <person name="Hansson D."/>
            <person name="Henrissat B."/>
            <person name="Hietala A."/>
            <person name="Himmelstrand K."/>
            <person name="Hoffmeister D."/>
            <person name="Hogberg N."/>
            <person name="James T.Y."/>
            <person name="Karlsson M."/>
            <person name="Kohler A."/>
            <person name="Kues U."/>
            <person name="Lee Y.H."/>
            <person name="Lin Y.C."/>
            <person name="Lind M."/>
            <person name="Lindquist E."/>
            <person name="Lombard V."/>
            <person name="Lucas S."/>
            <person name="Lunden K."/>
            <person name="Morin E."/>
            <person name="Murat C."/>
            <person name="Park J."/>
            <person name="Raffaello T."/>
            <person name="Rouze P."/>
            <person name="Salamov A."/>
            <person name="Schmutz J."/>
            <person name="Solheim H."/>
            <person name="Stahlberg J."/>
            <person name="Velez H."/>
            <person name="de Vries R.P."/>
            <person name="Wiebenga A."/>
            <person name="Woodward S."/>
            <person name="Yakovlev I."/>
            <person name="Garbelotto M."/>
            <person name="Martin F."/>
            <person name="Grigoriev I.V."/>
            <person name="Stenlid J."/>
        </authorList>
    </citation>
    <scope>NUCLEOTIDE SEQUENCE [LARGE SCALE GENOMIC DNA]</scope>
    <source>
        <strain evidence="2 3">TC 32-1</strain>
    </source>
</reference>
<feature type="compositionally biased region" description="Pro residues" evidence="1">
    <location>
        <begin position="55"/>
        <end position="66"/>
    </location>
</feature>
<accession>W4K322</accession>
<feature type="region of interest" description="Disordered" evidence="1">
    <location>
        <begin position="278"/>
        <end position="310"/>
    </location>
</feature>
<evidence type="ECO:0000313" key="2">
    <source>
        <dbReference type="EMBL" id="ETW80217.1"/>
    </source>
</evidence>
<feature type="region of interest" description="Disordered" evidence="1">
    <location>
        <begin position="23"/>
        <end position="69"/>
    </location>
</feature>
<evidence type="ECO:0000256" key="1">
    <source>
        <dbReference type="SAM" id="MobiDB-lite"/>
    </source>
</evidence>
<dbReference type="HOGENOM" id="CLU_776249_0_0_1"/>
<dbReference type="Proteomes" id="UP000030671">
    <property type="component" value="Unassembled WGS sequence"/>
</dbReference>
<dbReference type="RefSeq" id="XP_009546997.1">
    <property type="nucleotide sequence ID" value="XM_009548702.1"/>
</dbReference>
<protein>
    <submittedName>
        <fullName evidence="2">Uncharacterized protein</fullName>
    </submittedName>
</protein>
<keyword evidence="3" id="KW-1185">Reference proteome</keyword>
<gene>
    <name evidence="2" type="ORF">HETIRDRAFT_451873</name>
</gene>
<evidence type="ECO:0000313" key="3">
    <source>
        <dbReference type="Proteomes" id="UP000030671"/>
    </source>
</evidence>
<dbReference type="InParanoid" id="W4K322"/>
<dbReference type="GeneID" id="20676209"/>
<dbReference type="AlphaFoldDB" id="W4K322"/>